<organism evidence="1 2">
    <name type="scientific">Anabaenopsis circularis NIES-21</name>
    <dbReference type="NCBI Taxonomy" id="1085406"/>
    <lineage>
        <taxon>Bacteria</taxon>
        <taxon>Bacillati</taxon>
        <taxon>Cyanobacteriota</taxon>
        <taxon>Cyanophyceae</taxon>
        <taxon>Nostocales</taxon>
        <taxon>Nodulariaceae</taxon>
        <taxon>Anabaenopsis</taxon>
    </lineage>
</organism>
<sequence>MNEEQINEIGQEISLAYIFHEGYGYFKSATVAQWLGVESLPGWPHKTILDLIAIDFISDAAAEGNQGAKRLTSYFMLHGNYSGRQTILGGNANLNSFESMLTAINLQKAIAPHFIPQF</sequence>
<dbReference type="OrthoDB" id="492943at2"/>
<dbReference type="EMBL" id="AP018176">
    <property type="protein sequence ID" value="BAY20106.1"/>
    <property type="molecule type" value="Genomic_DNA"/>
</dbReference>
<accession>A0A1Z4GS22</accession>
<protein>
    <submittedName>
        <fullName evidence="1">Uncharacterized protein</fullName>
    </submittedName>
</protein>
<reference evidence="1 2" key="1">
    <citation type="submission" date="2017-06" db="EMBL/GenBank/DDBJ databases">
        <title>Genome sequencing of cyanobaciteial culture collection at National Institute for Environmental Studies (NIES).</title>
        <authorList>
            <person name="Hirose Y."/>
            <person name="Shimura Y."/>
            <person name="Fujisawa T."/>
            <person name="Nakamura Y."/>
            <person name="Kawachi M."/>
        </authorList>
    </citation>
    <scope>NUCLEOTIDE SEQUENCE [LARGE SCALE GENOMIC DNA]</scope>
    <source>
        <strain evidence="1 2">NIES-21</strain>
        <plasmid evidence="2">Plasmid2 dna</plasmid>
    </source>
</reference>
<geneLocation type="plasmid" evidence="2">
    <name>Plasmid2 dna</name>
</geneLocation>
<evidence type="ECO:0000313" key="1">
    <source>
        <dbReference type="EMBL" id="BAY20106.1"/>
    </source>
</evidence>
<evidence type="ECO:0000313" key="2">
    <source>
        <dbReference type="Proteomes" id="UP000218287"/>
    </source>
</evidence>
<dbReference type="AlphaFoldDB" id="A0A1Z4GS22"/>
<gene>
    <name evidence="1" type="ORF">NIES21_59760</name>
</gene>
<proteinExistence type="predicted"/>
<dbReference type="Proteomes" id="UP000218287">
    <property type="component" value="Plasmid Plasmid2 dna"/>
</dbReference>
<name>A0A1Z4GS22_9CYAN</name>
<keyword evidence="1" id="KW-0614">Plasmid</keyword>
<keyword evidence="2" id="KW-1185">Reference proteome</keyword>